<keyword evidence="6 7" id="KW-0413">Isomerase</keyword>
<dbReference type="PANTHER" id="PTHR43489:SF6">
    <property type="entry name" value="HYDROXYPYRUVATE ISOMERASE-RELATED"/>
    <property type="match status" value="1"/>
</dbReference>
<dbReference type="GO" id="GO:0046487">
    <property type="term" value="P:glyoxylate metabolic process"/>
    <property type="evidence" value="ECO:0007669"/>
    <property type="project" value="TreeGrafter"/>
</dbReference>
<organism evidence="10 11">
    <name type="scientific">Biomphalaria glabrata</name>
    <name type="common">Bloodfluke planorb</name>
    <name type="synonym">Freshwater snail</name>
    <dbReference type="NCBI Taxonomy" id="6526"/>
    <lineage>
        <taxon>Eukaryota</taxon>
        <taxon>Metazoa</taxon>
        <taxon>Spiralia</taxon>
        <taxon>Lophotrochozoa</taxon>
        <taxon>Mollusca</taxon>
        <taxon>Gastropoda</taxon>
        <taxon>Heterobranchia</taxon>
        <taxon>Euthyneura</taxon>
        <taxon>Panpulmonata</taxon>
        <taxon>Hygrophila</taxon>
        <taxon>Lymnaeoidea</taxon>
        <taxon>Planorbidae</taxon>
        <taxon>Biomphalaria</taxon>
    </lineage>
</organism>
<gene>
    <name evidence="10" type="primary">106073841</name>
</gene>
<feature type="domain" description="Xylose isomerase-like TIM barrel" evidence="9">
    <location>
        <begin position="63"/>
        <end position="291"/>
    </location>
</feature>
<dbReference type="AlphaFoldDB" id="A0A2C9KT74"/>
<dbReference type="InterPro" id="IPR026040">
    <property type="entry name" value="HyI-like"/>
</dbReference>
<dbReference type="OrthoDB" id="4214675at2759"/>
<evidence type="ECO:0000259" key="9">
    <source>
        <dbReference type="Pfam" id="PF01261"/>
    </source>
</evidence>
<dbReference type="KEGG" id="bgt:106073841"/>
<comment type="function">
    <text evidence="2 7">Catalyzes the reversible isomerization between hydroxypyruvate and 2-hydroxy-3-oxopropanoate (also termed tartronate semialdehyde).</text>
</comment>
<feature type="active site" description="Proton donor/acceptor" evidence="8">
    <location>
        <position position="275"/>
    </location>
</feature>
<feature type="active site" description="Proton donor/acceptor" evidence="8">
    <location>
        <position position="187"/>
    </location>
</feature>
<dbReference type="EnsemblMetazoa" id="BGLB023228-RA">
    <property type="protein sequence ID" value="BGLB023228-PA"/>
    <property type="gene ID" value="BGLB023228"/>
</dbReference>
<dbReference type="GO" id="GO:0008903">
    <property type="term" value="F:hydroxypyruvate isomerase activity"/>
    <property type="evidence" value="ECO:0007669"/>
    <property type="project" value="UniProtKB-EC"/>
</dbReference>
<dbReference type="PANTHER" id="PTHR43489">
    <property type="entry name" value="ISOMERASE"/>
    <property type="match status" value="1"/>
</dbReference>
<evidence type="ECO:0000313" key="10">
    <source>
        <dbReference type="EnsemblMetazoa" id="BGLB023228-PA"/>
    </source>
</evidence>
<evidence type="ECO:0000256" key="8">
    <source>
        <dbReference type="PIRSR" id="PIRSR006241-50"/>
    </source>
</evidence>
<evidence type="ECO:0000256" key="5">
    <source>
        <dbReference type="ARBA" id="ARBA00017985"/>
    </source>
</evidence>
<dbReference type="Gene3D" id="3.20.20.150">
    <property type="entry name" value="Divalent-metal-dependent TIM barrel enzymes"/>
    <property type="match status" value="1"/>
</dbReference>
<dbReference type="Proteomes" id="UP000076420">
    <property type="component" value="Unassembled WGS sequence"/>
</dbReference>
<dbReference type="STRING" id="6526.A0A2C9KT74"/>
<name>A0A2C9KT74_BIOGL</name>
<protein>
    <recommendedName>
        <fullName evidence="5 7">Putative hydroxypyruvate isomerase</fullName>
        <ecNumber evidence="4 7">5.3.1.22</ecNumber>
    </recommendedName>
</protein>
<evidence type="ECO:0000256" key="7">
    <source>
        <dbReference type="PIRNR" id="PIRNR006241"/>
    </source>
</evidence>
<accession>A0A2C9KT74</accession>
<dbReference type="SUPFAM" id="SSF51658">
    <property type="entry name" value="Xylose isomerase-like"/>
    <property type="match status" value="1"/>
</dbReference>
<dbReference type="EC" id="5.3.1.22" evidence="4 7"/>
<sequence>MISRHFVNKLRSRSTSTHFLNVKFLRVDTDLSVFRYHHKMSLKFAANISMMFQEIPTLEQRYEAAKNAKFKYVEITFPYAEDIDKLKAARERAGVEQVLINAYPGNLNTGDLGLAARPERIQDFKDGLELSIQYANALNCKRMHILAGRVFKDISFEERNEYKKTYMDNLKYAADRLSQEGILALIEAVNNKISVPDYFLSCPHEGLEIVKKLNHPNLKFQFVSLKMFLFLCVSRHIQLAQVPDRGEPDDNGEINFPYIFQVLKNVGYQGYIGLEYKPRGKTEDGLIWMKQLHEIDL</sequence>
<comment type="similarity">
    <text evidence="3 7">Belongs to the hyi family.</text>
</comment>
<dbReference type="InterPro" id="IPR036237">
    <property type="entry name" value="Xyl_isomerase-like_sf"/>
</dbReference>
<dbReference type="VEuPathDB" id="VectorBase:BGLB023228"/>
<proteinExistence type="inferred from homology"/>
<evidence type="ECO:0000256" key="3">
    <source>
        <dbReference type="ARBA" id="ARBA00005962"/>
    </source>
</evidence>
<evidence type="ECO:0000256" key="4">
    <source>
        <dbReference type="ARBA" id="ARBA00012570"/>
    </source>
</evidence>
<reference evidence="10" key="1">
    <citation type="submission" date="2020-05" db="UniProtKB">
        <authorList>
            <consortium name="EnsemblMetazoa"/>
        </authorList>
    </citation>
    <scope>IDENTIFICATION</scope>
    <source>
        <strain evidence="10">BB02</strain>
    </source>
</reference>
<dbReference type="VEuPathDB" id="VectorBase:BGLAX_043601"/>
<evidence type="ECO:0000256" key="1">
    <source>
        <dbReference type="ARBA" id="ARBA00000476"/>
    </source>
</evidence>
<comment type="catalytic activity">
    <reaction evidence="1 7">
        <text>3-hydroxypyruvate = 2-hydroxy-3-oxopropanoate</text>
        <dbReference type="Rhea" id="RHEA:11952"/>
        <dbReference type="ChEBI" id="CHEBI:17180"/>
        <dbReference type="ChEBI" id="CHEBI:57978"/>
        <dbReference type="EC" id="5.3.1.22"/>
    </reaction>
</comment>
<evidence type="ECO:0000256" key="2">
    <source>
        <dbReference type="ARBA" id="ARBA00002968"/>
    </source>
</evidence>
<evidence type="ECO:0000256" key="6">
    <source>
        <dbReference type="ARBA" id="ARBA00023235"/>
    </source>
</evidence>
<dbReference type="InterPro" id="IPR050417">
    <property type="entry name" value="Sugar_Epim/Isomerase"/>
</dbReference>
<dbReference type="PIRSF" id="PIRSF006241">
    <property type="entry name" value="HyI"/>
    <property type="match status" value="1"/>
</dbReference>
<evidence type="ECO:0000313" key="11">
    <source>
        <dbReference type="Proteomes" id="UP000076420"/>
    </source>
</evidence>
<dbReference type="InterPro" id="IPR013022">
    <property type="entry name" value="Xyl_isomerase-like_TIM-brl"/>
</dbReference>
<dbReference type="Pfam" id="PF01261">
    <property type="entry name" value="AP_endonuc_2"/>
    <property type="match status" value="1"/>
</dbReference>